<dbReference type="InterPro" id="IPR000515">
    <property type="entry name" value="MetI-like"/>
</dbReference>
<feature type="transmembrane region" description="Helical" evidence="7">
    <location>
        <begin position="201"/>
        <end position="221"/>
    </location>
</feature>
<dbReference type="RefSeq" id="WP_194701672.1">
    <property type="nucleotide sequence ID" value="NZ_JADKNH010000005.1"/>
</dbReference>
<keyword evidence="3" id="KW-1003">Cell membrane</keyword>
<evidence type="ECO:0000256" key="2">
    <source>
        <dbReference type="ARBA" id="ARBA00022448"/>
    </source>
</evidence>
<feature type="transmembrane region" description="Helical" evidence="7">
    <location>
        <begin position="228"/>
        <end position="254"/>
    </location>
</feature>
<keyword evidence="6 7" id="KW-0472">Membrane</keyword>
<feature type="transmembrane region" description="Helical" evidence="7">
    <location>
        <begin position="156"/>
        <end position="181"/>
    </location>
</feature>
<dbReference type="Proteomes" id="UP000614200">
    <property type="component" value="Unassembled WGS sequence"/>
</dbReference>
<dbReference type="Gene3D" id="1.10.3720.10">
    <property type="entry name" value="MetI-like"/>
    <property type="match status" value="1"/>
</dbReference>
<dbReference type="PANTHER" id="PTHR43386:SF22">
    <property type="entry name" value="OLIGOPEPTIDE TRANSPORT SYSTEM PERMEASE PROTEIN OPPC"/>
    <property type="match status" value="1"/>
</dbReference>
<comment type="similarity">
    <text evidence="7">Belongs to the binding-protein-dependent transport system permease family.</text>
</comment>
<evidence type="ECO:0000256" key="3">
    <source>
        <dbReference type="ARBA" id="ARBA00022475"/>
    </source>
</evidence>
<keyword evidence="10" id="KW-1185">Reference proteome</keyword>
<name>A0ABR9ZSK0_9FIRM</name>
<comment type="caution">
    <text evidence="9">The sequence shown here is derived from an EMBL/GenBank/DDBJ whole genome shotgun (WGS) entry which is preliminary data.</text>
</comment>
<evidence type="ECO:0000313" key="10">
    <source>
        <dbReference type="Proteomes" id="UP000614200"/>
    </source>
</evidence>
<keyword evidence="4 7" id="KW-0812">Transmembrane</keyword>
<evidence type="ECO:0000256" key="6">
    <source>
        <dbReference type="ARBA" id="ARBA00023136"/>
    </source>
</evidence>
<feature type="transmembrane region" description="Helical" evidence="7">
    <location>
        <begin position="109"/>
        <end position="135"/>
    </location>
</feature>
<protein>
    <submittedName>
        <fullName evidence="9">ABC transporter permease</fullName>
    </submittedName>
</protein>
<evidence type="ECO:0000259" key="8">
    <source>
        <dbReference type="PROSITE" id="PS50928"/>
    </source>
</evidence>
<proteinExistence type="inferred from homology"/>
<evidence type="ECO:0000256" key="4">
    <source>
        <dbReference type="ARBA" id="ARBA00022692"/>
    </source>
</evidence>
<dbReference type="PANTHER" id="PTHR43386">
    <property type="entry name" value="OLIGOPEPTIDE TRANSPORT SYSTEM PERMEASE PROTEIN APPC"/>
    <property type="match status" value="1"/>
</dbReference>
<evidence type="ECO:0000256" key="7">
    <source>
        <dbReference type="RuleBase" id="RU363032"/>
    </source>
</evidence>
<dbReference type="Pfam" id="PF12911">
    <property type="entry name" value="OppC_N"/>
    <property type="match status" value="1"/>
</dbReference>
<evidence type="ECO:0000256" key="5">
    <source>
        <dbReference type="ARBA" id="ARBA00022989"/>
    </source>
</evidence>
<dbReference type="EMBL" id="JADKNH010000005">
    <property type="protein sequence ID" value="MBF4693442.1"/>
    <property type="molecule type" value="Genomic_DNA"/>
</dbReference>
<dbReference type="InterPro" id="IPR035906">
    <property type="entry name" value="MetI-like_sf"/>
</dbReference>
<dbReference type="Pfam" id="PF00528">
    <property type="entry name" value="BPD_transp_1"/>
    <property type="match status" value="1"/>
</dbReference>
<accession>A0ABR9ZSK0</accession>
<dbReference type="CDD" id="cd06261">
    <property type="entry name" value="TM_PBP2"/>
    <property type="match status" value="1"/>
</dbReference>
<feature type="domain" description="ABC transmembrane type-1" evidence="8">
    <location>
        <begin position="107"/>
        <end position="296"/>
    </location>
</feature>
<evidence type="ECO:0000313" key="9">
    <source>
        <dbReference type="EMBL" id="MBF4693442.1"/>
    </source>
</evidence>
<gene>
    <name evidence="9" type="ORF">ISU02_09940</name>
</gene>
<feature type="transmembrane region" description="Helical" evidence="7">
    <location>
        <begin position="274"/>
        <end position="296"/>
    </location>
</feature>
<organism evidence="9 10">
    <name type="scientific">Fusibacter ferrireducens</name>
    <dbReference type="NCBI Taxonomy" id="2785058"/>
    <lineage>
        <taxon>Bacteria</taxon>
        <taxon>Bacillati</taxon>
        <taxon>Bacillota</taxon>
        <taxon>Clostridia</taxon>
        <taxon>Eubacteriales</taxon>
        <taxon>Eubacteriales Family XII. Incertae Sedis</taxon>
        <taxon>Fusibacter</taxon>
    </lineage>
</organism>
<dbReference type="InterPro" id="IPR025966">
    <property type="entry name" value="OppC_N"/>
</dbReference>
<keyword evidence="2 7" id="KW-0813">Transport</keyword>
<keyword evidence="5 7" id="KW-1133">Transmembrane helix</keyword>
<evidence type="ECO:0000256" key="1">
    <source>
        <dbReference type="ARBA" id="ARBA00004651"/>
    </source>
</evidence>
<feature type="transmembrane region" description="Helical" evidence="7">
    <location>
        <begin position="46"/>
        <end position="67"/>
    </location>
</feature>
<dbReference type="SUPFAM" id="SSF161098">
    <property type="entry name" value="MetI-like"/>
    <property type="match status" value="1"/>
</dbReference>
<reference evidence="9 10" key="1">
    <citation type="submission" date="2020-11" db="EMBL/GenBank/DDBJ databases">
        <title>Fusibacter basophilias sp. nov.</title>
        <authorList>
            <person name="Qiu D."/>
        </authorList>
    </citation>
    <scope>NUCLEOTIDE SEQUENCE [LARGE SCALE GENOMIC DNA]</scope>
    <source>
        <strain evidence="9 10">Q10-2</strain>
    </source>
</reference>
<dbReference type="PROSITE" id="PS50928">
    <property type="entry name" value="ABC_TM1"/>
    <property type="match status" value="1"/>
</dbReference>
<dbReference type="InterPro" id="IPR050366">
    <property type="entry name" value="BP-dependent_transpt_permease"/>
</dbReference>
<comment type="subcellular location">
    <subcellularLocation>
        <location evidence="1 7">Cell membrane</location>
        <topology evidence="1 7">Multi-pass membrane protein</topology>
    </subcellularLocation>
</comment>
<sequence length="309" mass="33630">MNKTTNILLPNAFEFVEDPQLDSDSITRPSVTFWKDVWRRLFKNKVAMLGLFIITIITILAICVPLFSEYTYKGQDLVNANALPSSTHIFGTDNLGRDMWVRVWVGARVSLAVGVFGSVIPSLIGIVIGGISGYFGGKLDMLIMRFIDVAMCVPSMIYIILIMLFIGSGPISIIIAFALTGWMGSARSVRGMILQLKEMEYVLASKALGASSASLIFNHLIPNTLGIVVVSMTMGIPSAIFYEAYLSFIGLGVAPPTPSWGQLSNAGIAVFRVYPSQLMIPSALISLTMLSFNLFGDGLRDALDPKLRS</sequence>